<dbReference type="Gene3D" id="1.20.1270.180">
    <property type="match status" value="1"/>
</dbReference>
<sequence>MDKCASKPMTNDIYVCLSEESSILNKQYEESFKNLLIKIKNEKKFVINFNDLNNDLSLSKKKWESWIDAECLTEADVYQKETRFYASIYDMCMIKNYTSRIDYYNNFKFN</sequence>
<evidence type="ECO:0000313" key="2">
    <source>
        <dbReference type="EMBL" id="MBT0728494.1"/>
    </source>
</evidence>
<dbReference type="RefSeq" id="WP_214215914.1">
    <property type="nucleotide sequence ID" value="NZ_JABBFO010000021.1"/>
</dbReference>
<protein>
    <submittedName>
        <fullName evidence="2">DUF1311 domain-containing protein</fullName>
    </submittedName>
</protein>
<dbReference type="Proteomes" id="UP000786875">
    <property type="component" value="Unassembled WGS sequence"/>
</dbReference>
<evidence type="ECO:0000259" key="1">
    <source>
        <dbReference type="Pfam" id="PF07007"/>
    </source>
</evidence>
<name>A0ABS5T839_9GAMM</name>
<accession>A0ABS5T839</accession>
<dbReference type="EMBL" id="JABBFO010000021">
    <property type="protein sequence ID" value="MBT0728494.1"/>
    <property type="molecule type" value="Genomic_DNA"/>
</dbReference>
<keyword evidence="3" id="KW-1185">Reference proteome</keyword>
<organism evidence="2 3">
    <name type="scientific">Rosenbergiella australiborealis</name>
    <dbReference type="NCBI Taxonomy" id="1544696"/>
    <lineage>
        <taxon>Bacteria</taxon>
        <taxon>Pseudomonadati</taxon>
        <taxon>Pseudomonadota</taxon>
        <taxon>Gammaproteobacteria</taxon>
        <taxon>Enterobacterales</taxon>
        <taxon>Erwiniaceae</taxon>
        <taxon>Rosenbergiella</taxon>
    </lineage>
</organism>
<reference evidence="2 3" key="1">
    <citation type="submission" date="2020-04" db="EMBL/GenBank/DDBJ databases">
        <title>Genome sequencing of Rosenbergiella species.</title>
        <authorList>
            <person name="Alvarez-Perez S."/>
            <person name="Lievens B."/>
        </authorList>
    </citation>
    <scope>NUCLEOTIDE SEQUENCE [LARGE SCALE GENOMIC DNA]</scope>
    <source>
        <strain evidence="2 3">CdVSA20.1</strain>
    </source>
</reference>
<gene>
    <name evidence="2" type="ORF">HGT73_14195</name>
</gene>
<dbReference type="Pfam" id="PF07007">
    <property type="entry name" value="LprI"/>
    <property type="match status" value="1"/>
</dbReference>
<dbReference type="InterPro" id="IPR009739">
    <property type="entry name" value="LprI-like_N"/>
</dbReference>
<evidence type="ECO:0000313" key="3">
    <source>
        <dbReference type="Proteomes" id="UP000786875"/>
    </source>
</evidence>
<comment type="caution">
    <text evidence="2">The sequence shown here is derived from an EMBL/GenBank/DDBJ whole genome shotgun (WGS) entry which is preliminary data.</text>
</comment>
<proteinExistence type="predicted"/>
<feature type="domain" description="Lysozyme inhibitor LprI-like N-terminal" evidence="1">
    <location>
        <begin position="4"/>
        <end position="102"/>
    </location>
</feature>